<protein>
    <submittedName>
        <fullName evidence="1">Uncharacterized protein</fullName>
    </submittedName>
</protein>
<dbReference type="RefSeq" id="WP_344117945.1">
    <property type="nucleotide sequence ID" value="NZ_BAAABW010000015.1"/>
</dbReference>
<organism evidence="1 2">
    <name type="scientific">Streptomyces blastmyceticus</name>
    <dbReference type="NCBI Taxonomy" id="68180"/>
    <lineage>
        <taxon>Bacteria</taxon>
        <taxon>Bacillati</taxon>
        <taxon>Actinomycetota</taxon>
        <taxon>Actinomycetes</taxon>
        <taxon>Kitasatosporales</taxon>
        <taxon>Streptomycetaceae</taxon>
        <taxon>Streptomyces</taxon>
    </lineage>
</organism>
<sequence>MRAVRREELDDVLLWVRRNGFPGEFQDSDLDGARRLLASASGIRAVVVALGARMFRWVDAAGDEPVQLADDAVAGPRETAGGFALGTGDGATLPGLPVSWALLEFRCPQGDTTVLVARYPATPLSCPEHHVPLELHEDGT</sequence>
<keyword evidence="2" id="KW-1185">Reference proteome</keyword>
<dbReference type="EMBL" id="BAAABW010000015">
    <property type="protein sequence ID" value="GAA0348231.1"/>
    <property type="molecule type" value="Genomic_DNA"/>
</dbReference>
<gene>
    <name evidence="1" type="ORF">GCM10010319_26000</name>
</gene>
<evidence type="ECO:0000313" key="2">
    <source>
        <dbReference type="Proteomes" id="UP001500063"/>
    </source>
</evidence>
<reference evidence="1 2" key="1">
    <citation type="journal article" date="2019" name="Int. J. Syst. Evol. Microbiol.">
        <title>The Global Catalogue of Microorganisms (GCM) 10K type strain sequencing project: providing services to taxonomists for standard genome sequencing and annotation.</title>
        <authorList>
            <consortium name="The Broad Institute Genomics Platform"/>
            <consortium name="The Broad Institute Genome Sequencing Center for Infectious Disease"/>
            <person name="Wu L."/>
            <person name="Ma J."/>
        </authorList>
    </citation>
    <scope>NUCLEOTIDE SEQUENCE [LARGE SCALE GENOMIC DNA]</scope>
    <source>
        <strain evidence="1 2">JCM 4565</strain>
    </source>
</reference>
<evidence type="ECO:0000313" key="1">
    <source>
        <dbReference type="EMBL" id="GAA0348231.1"/>
    </source>
</evidence>
<proteinExistence type="predicted"/>
<accession>A0ABN0WW07</accession>
<dbReference type="Proteomes" id="UP001500063">
    <property type="component" value="Unassembled WGS sequence"/>
</dbReference>
<name>A0ABN0WW07_9ACTN</name>
<comment type="caution">
    <text evidence="1">The sequence shown here is derived from an EMBL/GenBank/DDBJ whole genome shotgun (WGS) entry which is preliminary data.</text>
</comment>